<evidence type="ECO:0000259" key="8">
    <source>
        <dbReference type="Pfam" id="PF00667"/>
    </source>
</evidence>
<dbReference type="InterPro" id="IPR039261">
    <property type="entry name" value="FNR_nucleotide-bd"/>
</dbReference>
<dbReference type="OrthoDB" id="1856718at2759"/>
<evidence type="ECO:0000313" key="10">
    <source>
        <dbReference type="Proteomes" id="UP000604046"/>
    </source>
</evidence>
<organism evidence="9 10">
    <name type="scientific">Symbiodinium natans</name>
    <dbReference type="NCBI Taxonomy" id="878477"/>
    <lineage>
        <taxon>Eukaryota</taxon>
        <taxon>Sar</taxon>
        <taxon>Alveolata</taxon>
        <taxon>Dinophyceae</taxon>
        <taxon>Suessiales</taxon>
        <taxon>Symbiodiniaceae</taxon>
        <taxon>Symbiodinium</taxon>
    </lineage>
</organism>
<keyword evidence="10" id="KW-1185">Reference proteome</keyword>
<dbReference type="GO" id="GO:0050660">
    <property type="term" value="F:flavin adenine dinucleotide binding"/>
    <property type="evidence" value="ECO:0007669"/>
    <property type="project" value="TreeGrafter"/>
</dbReference>
<evidence type="ECO:0000256" key="3">
    <source>
        <dbReference type="ARBA" id="ARBA00022827"/>
    </source>
</evidence>
<dbReference type="EMBL" id="CAJNDS010000315">
    <property type="protein sequence ID" value="CAE7191547.1"/>
    <property type="molecule type" value="Genomic_DNA"/>
</dbReference>
<dbReference type="Gene3D" id="3.40.50.80">
    <property type="entry name" value="Nucleotide-binding domain of ferredoxin-NADP reductase (FNR) module"/>
    <property type="match status" value="1"/>
</dbReference>
<gene>
    <name evidence="9" type="primary">MET10</name>
    <name evidence="9" type="ORF">SNAT2548_LOCUS5047</name>
</gene>
<feature type="domain" description="Oxidoreductase FAD/NAD(P)-binding" evidence="7">
    <location>
        <begin position="1117"/>
        <end position="1220"/>
    </location>
</feature>
<dbReference type="PANTHER" id="PTHR19384:SF109">
    <property type="entry name" value="SULFITE REDUCTASE [NADPH] FLAVOPROTEIN COMPONENT"/>
    <property type="match status" value="1"/>
</dbReference>
<keyword evidence="3" id="KW-0274">FAD</keyword>
<proteinExistence type="predicted"/>
<dbReference type="Pfam" id="PF00667">
    <property type="entry name" value="FAD_binding_1"/>
    <property type="match status" value="1"/>
</dbReference>
<keyword evidence="6" id="KW-1133">Transmembrane helix</keyword>
<dbReference type="Gene3D" id="1.20.990.10">
    <property type="entry name" value="NADPH-cytochrome p450 Reductase, Chain A, domain 3"/>
    <property type="match status" value="1"/>
</dbReference>
<name>A0A812J0G5_9DINO</name>
<evidence type="ECO:0000256" key="6">
    <source>
        <dbReference type="SAM" id="Phobius"/>
    </source>
</evidence>
<evidence type="ECO:0000256" key="4">
    <source>
        <dbReference type="ARBA" id="ARBA00023002"/>
    </source>
</evidence>
<evidence type="ECO:0000259" key="7">
    <source>
        <dbReference type="Pfam" id="PF00175"/>
    </source>
</evidence>
<evidence type="ECO:0000313" key="9">
    <source>
        <dbReference type="EMBL" id="CAE7191547.1"/>
    </source>
</evidence>
<dbReference type="Pfam" id="PF00175">
    <property type="entry name" value="NAD_binding_1"/>
    <property type="match status" value="1"/>
</dbReference>
<dbReference type="InterPro" id="IPR017938">
    <property type="entry name" value="Riboflavin_synthase-like_b-brl"/>
</dbReference>
<feature type="region of interest" description="Disordered" evidence="5">
    <location>
        <begin position="354"/>
        <end position="411"/>
    </location>
</feature>
<reference evidence="9" key="1">
    <citation type="submission" date="2021-02" db="EMBL/GenBank/DDBJ databases">
        <authorList>
            <person name="Dougan E. K."/>
            <person name="Rhodes N."/>
            <person name="Thang M."/>
            <person name="Chan C."/>
        </authorList>
    </citation>
    <scope>NUCLEOTIDE SEQUENCE</scope>
</reference>
<keyword evidence="6" id="KW-0812">Transmembrane</keyword>
<dbReference type="Proteomes" id="UP000604046">
    <property type="component" value="Unassembled WGS sequence"/>
</dbReference>
<dbReference type="GO" id="GO:0005829">
    <property type="term" value="C:cytosol"/>
    <property type="evidence" value="ECO:0007669"/>
    <property type="project" value="TreeGrafter"/>
</dbReference>
<keyword evidence="4" id="KW-0560">Oxidoreductase</keyword>
<feature type="region of interest" description="Disordered" evidence="5">
    <location>
        <begin position="163"/>
        <end position="187"/>
    </location>
</feature>
<comment type="caution">
    <text evidence="9">The sequence shown here is derived from an EMBL/GenBank/DDBJ whole genome shotgun (WGS) entry which is preliminary data.</text>
</comment>
<protein>
    <submittedName>
        <fullName evidence="9">MET10 protein</fullName>
    </submittedName>
</protein>
<dbReference type="GO" id="GO:0010181">
    <property type="term" value="F:FMN binding"/>
    <property type="evidence" value="ECO:0007669"/>
    <property type="project" value="TreeGrafter"/>
</dbReference>
<feature type="transmembrane region" description="Helical" evidence="6">
    <location>
        <begin position="27"/>
        <end position="51"/>
    </location>
</feature>
<dbReference type="PANTHER" id="PTHR19384">
    <property type="entry name" value="NITRIC OXIDE SYNTHASE-RELATED"/>
    <property type="match status" value="1"/>
</dbReference>
<evidence type="ECO:0000256" key="5">
    <source>
        <dbReference type="SAM" id="MobiDB-lite"/>
    </source>
</evidence>
<dbReference type="InterPro" id="IPR023173">
    <property type="entry name" value="NADPH_Cyt_P450_Rdtase_alpha"/>
</dbReference>
<dbReference type="SUPFAM" id="SSF63380">
    <property type="entry name" value="Riboflavin synthase domain-like"/>
    <property type="match status" value="1"/>
</dbReference>
<evidence type="ECO:0000256" key="1">
    <source>
        <dbReference type="ARBA" id="ARBA00001974"/>
    </source>
</evidence>
<evidence type="ECO:0000256" key="2">
    <source>
        <dbReference type="ARBA" id="ARBA00022630"/>
    </source>
</evidence>
<sequence>MAHAALVCAGASPTYYPPGWGPWCLSWGWFCLGALAGGLVGGLVVAVGLCLQSTRLWPPRVQTSAQQLWHTAAKHVLACAAGEPGELLDLATQAGTSPEDLLRRLLREATAVLDGAPGNSLSQARGRAARNYRHLLAGSAADGPARYRGLFLLRGLRAPRASDTRRKARVAPTLPGEATPGFTPTEVPAPPEQMAGLVLGEWSGCGPPCTRDLPARNSWLYVPLLHAASATLAPAASGQWVAHPVCGVRWQALVHTLARAEPVLAAQLVALCRAVAVLEDDAEAAVVEAEALCRHLDAHADRLVSLPTAFACACDAHGYVPAVAQAALLEAYGGPAVAAEAAMLADALRACEPPPAHAAASPTRTGRPRRRNRTPVESSARRGDGDSSDAASAAPTAACLAQPARRPASPPTLEALDAVDLLAKLRGPVPTLQDVPVFLRGGLRRALEFALTALQEAYAGPAEEAVRARAWKLFLLTPRMLLARTAETGAAGRRELLARVGAYERAEWPALLERARAQHRPACGASNIADAEAAAAHRREAASVVRRLVRLRACRAPAPLRAVAGVAWARRWWSALSVACQQAVGSTALGRARAVVGPAQDSLPTLAAVLALGDPDGPSDCQLQFATNFKKHANVTNKEVSIPTSDQERLQRIGNVELAACLLQRLVLPQGEQAGKIFPELQSARHCKLVVFGLELVLKAQDARAAPVLILQLDVDVDMTWKSPVNNTFLCFVECRTLRPHMAPTIEEAVILISSRGEHVAFHVTGSITFGVANAALPTGMVGPKLDWSVPMPNLITRPFVPQRLAAKISDLMDQVEAQKAAMAYKHHQDAKSKAGEINADTINKVGDLSRLLAFQPQYKAQLRARPDVSQGELVRVTDWKLLTPENYDRTCFHIEVDVKGTGLEHLVNGSMGKALSVYALNPADQVNEFLTKMKLDPDELVSVEDFAPQSEDGTVVVTTVYKLFTQYLDLFGKPSREFLKKLFPFAQDIMEKVAIAELTLDRKTEDFLDRQARAYTYADYILEYPSLKIPVAKYVELLPTIKQRVYSICSSSAFRPGKCQLLVVREDWQAKGGDTKYGLCSSFMTFLRPGAICIAHATHSVMQIPEDKSAPIFMAGLGTGLAPFRAYIEQRKYEKSLGHRVGPMTLFFGGRHKKAEYYYQDEMEAYEKEGLVKCCNAWSRDQKEKVYVQHKIMEEAANIWQHLGKEGSNGFFFLCGSKQPEKDVFAALVKIMETKGGLTNEQAHKKMESLQLAGRYVTEVY</sequence>
<keyword evidence="6" id="KW-0472">Membrane</keyword>
<dbReference type="SUPFAM" id="SSF52343">
    <property type="entry name" value="Ferredoxin reductase-like, C-terminal NADP-linked domain"/>
    <property type="match status" value="1"/>
</dbReference>
<dbReference type="InterPro" id="IPR001433">
    <property type="entry name" value="OxRdtase_FAD/NAD-bd"/>
</dbReference>
<dbReference type="AlphaFoldDB" id="A0A812J0G5"/>
<comment type="cofactor">
    <cofactor evidence="1">
        <name>FAD</name>
        <dbReference type="ChEBI" id="CHEBI:57692"/>
    </cofactor>
</comment>
<dbReference type="Gene3D" id="2.40.30.10">
    <property type="entry name" value="Translation factors"/>
    <property type="match status" value="1"/>
</dbReference>
<dbReference type="GO" id="GO:0004783">
    <property type="term" value="F:sulfite reductase (NADPH) activity"/>
    <property type="evidence" value="ECO:0007669"/>
    <property type="project" value="TreeGrafter"/>
</dbReference>
<dbReference type="InterPro" id="IPR003097">
    <property type="entry name" value="CysJ-like_FAD-binding"/>
</dbReference>
<keyword evidence="2" id="KW-0285">Flavoprotein</keyword>
<dbReference type="PRINTS" id="PR00371">
    <property type="entry name" value="FPNCR"/>
</dbReference>
<dbReference type="InterPro" id="IPR001709">
    <property type="entry name" value="Flavoprot_Pyr_Nucl_cyt_Rdtase"/>
</dbReference>
<accession>A0A812J0G5</accession>
<feature type="domain" description="Sulfite reductase [NADPH] flavoprotein alpha-component-like FAD-binding" evidence="8">
    <location>
        <begin position="874"/>
        <end position="1084"/>
    </location>
</feature>